<dbReference type="Proteomes" id="UP000254651">
    <property type="component" value="Unassembled WGS sequence"/>
</dbReference>
<gene>
    <name evidence="1" type="ORF">NCTC10295_01638</name>
</gene>
<evidence type="ECO:0000313" key="1">
    <source>
        <dbReference type="EMBL" id="STZ76850.1"/>
    </source>
</evidence>
<dbReference type="RefSeq" id="WP_066077921.1">
    <property type="nucleotide sequence ID" value="NZ_CP181246.1"/>
</dbReference>
<protein>
    <submittedName>
        <fullName evidence="1">Uncharacterized protein</fullName>
    </submittedName>
</protein>
<keyword evidence="2" id="KW-1185">Reference proteome</keyword>
<proteinExistence type="predicted"/>
<reference evidence="1 2" key="1">
    <citation type="submission" date="2018-06" db="EMBL/GenBank/DDBJ databases">
        <authorList>
            <consortium name="Pathogen Informatics"/>
            <person name="Doyle S."/>
        </authorList>
    </citation>
    <scope>NUCLEOTIDE SEQUENCE [LARGE SCALE GENOMIC DNA]</scope>
    <source>
        <strain evidence="1 2">NCTC10295</strain>
    </source>
</reference>
<dbReference type="EMBL" id="UGQS01000002">
    <property type="protein sequence ID" value="STZ76850.1"/>
    <property type="molecule type" value="Genomic_DNA"/>
</dbReference>
<dbReference type="AlphaFoldDB" id="A0A378UI72"/>
<organism evidence="1 2">
    <name type="scientific">Bergeriella denitrificans</name>
    <name type="common">Neisseria denitrificans</name>
    <dbReference type="NCBI Taxonomy" id="494"/>
    <lineage>
        <taxon>Bacteria</taxon>
        <taxon>Pseudomonadati</taxon>
        <taxon>Pseudomonadota</taxon>
        <taxon>Betaproteobacteria</taxon>
        <taxon>Neisseriales</taxon>
        <taxon>Neisseriaceae</taxon>
        <taxon>Bergeriella</taxon>
    </lineage>
</organism>
<accession>A0A378UI72</accession>
<evidence type="ECO:0000313" key="2">
    <source>
        <dbReference type="Proteomes" id="UP000254651"/>
    </source>
</evidence>
<sequence length="123" mass="14522">MDDLSLLDDFEEQPSQLDDYTNMLFEVQSYCIKHNRAFCFYDYNPYRQQYSDMHFGNVIRRALVILNRYQLCGNFEELNQAADNLHYAFTQALSLIESEDAELAEWLESEPAEFFKGCVLKCC</sequence>
<name>A0A378UI72_BERDE</name>